<keyword evidence="9 13" id="KW-0505">Motor protein</keyword>
<comment type="subcellular location">
    <subcellularLocation>
        <location evidence="1">Cytoplasm</location>
        <location evidence="1">Cytoskeleton</location>
    </subcellularLocation>
</comment>
<accession>A0A9W8TXR8</accession>
<feature type="region of interest" description="Disordered" evidence="15">
    <location>
        <begin position="1074"/>
        <end position="1165"/>
    </location>
</feature>
<evidence type="ECO:0000256" key="14">
    <source>
        <dbReference type="SAM" id="Coils"/>
    </source>
</evidence>
<evidence type="ECO:0000313" key="17">
    <source>
        <dbReference type="EMBL" id="KAJ3744704.1"/>
    </source>
</evidence>
<evidence type="ECO:0000256" key="6">
    <source>
        <dbReference type="ARBA" id="ARBA00022776"/>
    </source>
</evidence>
<dbReference type="InterPro" id="IPR047241">
    <property type="entry name" value="KIF11-like_kin_motor_dom"/>
</dbReference>
<dbReference type="InterPro" id="IPR047149">
    <property type="entry name" value="KIF11-like"/>
</dbReference>
<organism evidence="17 18">
    <name type="scientific">Lentinula detonsa</name>
    <dbReference type="NCBI Taxonomy" id="2804962"/>
    <lineage>
        <taxon>Eukaryota</taxon>
        <taxon>Fungi</taxon>
        <taxon>Dikarya</taxon>
        <taxon>Basidiomycota</taxon>
        <taxon>Agaricomycotina</taxon>
        <taxon>Agaricomycetes</taxon>
        <taxon>Agaricomycetidae</taxon>
        <taxon>Agaricales</taxon>
        <taxon>Marasmiineae</taxon>
        <taxon>Omphalotaceae</taxon>
        <taxon>Lentinula</taxon>
    </lineage>
</organism>
<feature type="coiled-coil region" evidence="14">
    <location>
        <begin position="443"/>
        <end position="553"/>
    </location>
</feature>
<evidence type="ECO:0000256" key="1">
    <source>
        <dbReference type="ARBA" id="ARBA00004245"/>
    </source>
</evidence>
<dbReference type="PANTHER" id="PTHR47970">
    <property type="entry name" value="KINESIN-LIKE PROTEIN KIF11"/>
    <property type="match status" value="1"/>
</dbReference>
<evidence type="ECO:0000256" key="13">
    <source>
        <dbReference type="PROSITE-ProRule" id="PRU00283"/>
    </source>
</evidence>
<protein>
    <submittedName>
        <fullName evidence="17">Kinesin 2</fullName>
    </submittedName>
</protein>
<keyword evidence="6" id="KW-0498">Mitosis</keyword>
<comment type="similarity">
    <text evidence="12">Belongs to the TRAFAC class myosin-kinesin ATPase superfamily. Kinesin family. KIN-5/BimC subfamily.</text>
</comment>
<dbReference type="SUPFAM" id="SSF52540">
    <property type="entry name" value="P-loop containing nucleoside triphosphate hydrolases"/>
    <property type="match status" value="1"/>
</dbReference>
<dbReference type="SMART" id="SM00129">
    <property type="entry name" value="KISc"/>
    <property type="match status" value="1"/>
</dbReference>
<keyword evidence="10" id="KW-0206">Cytoskeleton</keyword>
<feature type="binding site" evidence="13">
    <location>
        <begin position="157"/>
        <end position="164"/>
    </location>
    <ligand>
        <name>ATP</name>
        <dbReference type="ChEBI" id="CHEBI:30616"/>
    </ligand>
</feature>
<dbReference type="Gene3D" id="3.40.850.10">
    <property type="entry name" value="Kinesin motor domain"/>
    <property type="match status" value="1"/>
</dbReference>
<dbReference type="GO" id="GO:0072686">
    <property type="term" value="C:mitotic spindle"/>
    <property type="evidence" value="ECO:0007669"/>
    <property type="project" value="TreeGrafter"/>
</dbReference>
<name>A0A9W8TXR8_9AGAR</name>
<evidence type="ECO:0000256" key="15">
    <source>
        <dbReference type="SAM" id="MobiDB-lite"/>
    </source>
</evidence>
<evidence type="ECO:0000256" key="8">
    <source>
        <dbReference type="ARBA" id="ARBA00023054"/>
    </source>
</evidence>
<feature type="region of interest" description="Disordered" evidence="15">
    <location>
        <begin position="1"/>
        <end position="64"/>
    </location>
</feature>
<dbReference type="InterPro" id="IPR036961">
    <property type="entry name" value="Kinesin_motor_dom_sf"/>
</dbReference>
<dbReference type="CDD" id="cd01364">
    <property type="entry name" value="KISc_BimC_Eg5"/>
    <property type="match status" value="1"/>
</dbReference>
<feature type="coiled-coil region" evidence="14">
    <location>
        <begin position="650"/>
        <end position="677"/>
    </location>
</feature>
<dbReference type="PROSITE" id="PS50067">
    <property type="entry name" value="KINESIN_MOTOR_2"/>
    <property type="match status" value="1"/>
</dbReference>
<feature type="region of interest" description="Disordered" evidence="15">
    <location>
        <begin position="916"/>
        <end position="937"/>
    </location>
</feature>
<evidence type="ECO:0000256" key="11">
    <source>
        <dbReference type="ARBA" id="ARBA00023306"/>
    </source>
</evidence>
<evidence type="ECO:0000313" key="18">
    <source>
        <dbReference type="Proteomes" id="UP001142393"/>
    </source>
</evidence>
<keyword evidence="2" id="KW-0963">Cytoplasm</keyword>
<dbReference type="EMBL" id="JANVFU010000006">
    <property type="protein sequence ID" value="KAJ3744704.1"/>
    <property type="molecule type" value="Genomic_DNA"/>
</dbReference>
<gene>
    <name evidence="17" type="ORF">DFH05DRAFT_1445383</name>
</gene>
<keyword evidence="18" id="KW-1185">Reference proteome</keyword>
<dbReference type="PANTHER" id="PTHR47970:SF12">
    <property type="entry name" value="KINESIN FAMILY MEMBER 11"/>
    <property type="match status" value="1"/>
</dbReference>
<dbReference type="GO" id="GO:0008017">
    <property type="term" value="F:microtubule binding"/>
    <property type="evidence" value="ECO:0007669"/>
    <property type="project" value="InterPro"/>
</dbReference>
<evidence type="ECO:0000259" key="16">
    <source>
        <dbReference type="PROSITE" id="PS50067"/>
    </source>
</evidence>
<keyword evidence="4" id="KW-0493">Microtubule</keyword>
<dbReference type="PRINTS" id="PR00380">
    <property type="entry name" value="KINESINHEAVY"/>
</dbReference>
<feature type="compositionally biased region" description="Polar residues" evidence="15">
    <location>
        <begin position="1"/>
        <end position="15"/>
    </location>
</feature>
<feature type="domain" description="Kinesin motor" evidence="16">
    <location>
        <begin position="63"/>
        <end position="427"/>
    </location>
</feature>
<evidence type="ECO:0000256" key="3">
    <source>
        <dbReference type="ARBA" id="ARBA00022618"/>
    </source>
</evidence>
<dbReference type="GO" id="GO:0051301">
    <property type="term" value="P:cell division"/>
    <property type="evidence" value="ECO:0007669"/>
    <property type="project" value="UniProtKB-KW"/>
</dbReference>
<dbReference type="InterPro" id="IPR027417">
    <property type="entry name" value="P-loop_NTPase"/>
</dbReference>
<sequence length="1165" mass="129449">MNTRRPPSRVRTNSAMPPPALPRSRSVMSKSATSSRSGEEQPEQVAAPPAHRQQKHPDDADTNIQVIIRCRRRSDREIQDNSPIIVNSNGAKSNQVSIETTTPVSTLGVVTLPPVRTYPFDLVYGPEADQATIYHDVVGPMLQQVLEGYNCTLFAYGQTGTGKTYTMQGDLTMTPLGNPSPHAGMIPRALFRLFHQLEQSKVDFSVRVSYIELYNEELRDLLASELAAPIGSTQPMGMASKDVAKNAATNIKIFDDANKRGVIIQGIEEVPVKSSADALALLAKGSERRQIAATKFNDHSSRSHSIFSLTVHTKEAGVVGEDLLRIGKLNMVDLAGSENIGRSGAENKRAREAGMINQSLLTLGRVINALVDKAQHVPYRESKLTRILQDSLGGRTKTSIIATISPARSNLEETLSTLDYAMSAKSIRNKPEINQRMTRNSLLKEYIAEIERLKADVLAAREKNGIFFSEETWAQMDTEREMRETEIEEAKKQVEIIENQMRVVREEFEQSIGLLMKRDAELKNTRQLLDNTEVELSERKEELRGVKVALEEETIVRRAHQKTEIALDSVANGLKGVAQESVHDVAALFQKLERKSAVLGSNSKAVAKFTQAMSTASKSLTTSLNDFAGPSNQRIAQLRDDTESFRAKEIKNLESYSNRLTEQLENVQNTMQAIRTHNTAEGDAITSLETILNDTYDIFSTGFSLWSESLQKSCQQTHEELDRTSSQTLSEAHTAVKTIHTTLEHVLQETAKFFEREQEALNKTTAVVQQATDNEVERLRAQNRALQALVEKQKVDANKAKDDLLQKVSGLLVNFVNEQDRGLRDAAASLQEGNGAAEAGMQSLQQQYGQMVGSLEQSRTSLIAFSDQSRSDTKRMRDGSVKTLKDAKTVLQNRIREDDKTMTKSIEEFSNQILQKTQRMSKSSSNAFTHHSRSKRARIDTTERLNTDLQNHYTSLHKGLGYISEDVRNFAAQSSATTSDLVHRTSAFQTTTASQLSVVQKATMALSDQGTKEDLSTGSTPRKRTWRYVDEWGLTEDRKTLLETWRSQGISGVGSETFLAEHLPLPAEDENLNEEPQTMNVDSEPIPSRSQSPSPSEQEVPFVNSLQSSSSSTSSTLPALLQSTHTRQKSIPTLKKASGKAFQQPQAPLIDSRNVYTTRGSRRRG</sequence>
<feature type="coiled-coil region" evidence="14">
    <location>
        <begin position="769"/>
        <end position="803"/>
    </location>
</feature>
<dbReference type="GO" id="GO:0005876">
    <property type="term" value="C:spindle microtubule"/>
    <property type="evidence" value="ECO:0007669"/>
    <property type="project" value="TreeGrafter"/>
</dbReference>
<dbReference type="GO" id="GO:0005634">
    <property type="term" value="C:nucleus"/>
    <property type="evidence" value="ECO:0007669"/>
    <property type="project" value="TreeGrafter"/>
</dbReference>
<keyword evidence="3" id="KW-0132">Cell division</keyword>
<comment type="caution">
    <text evidence="17">The sequence shown here is derived from an EMBL/GenBank/DDBJ whole genome shotgun (WGS) entry which is preliminary data.</text>
</comment>
<feature type="compositionally biased region" description="Polar residues" evidence="15">
    <location>
        <begin position="26"/>
        <end position="36"/>
    </location>
</feature>
<evidence type="ECO:0000256" key="4">
    <source>
        <dbReference type="ARBA" id="ARBA00022701"/>
    </source>
</evidence>
<dbReference type="PROSITE" id="PS00411">
    <property type="entry name" value="KINESIN_MOTOR_1"/>
    <property type="match status" value="1"/>
</dbReference>
<evidence type="ECO:0000256" key="2">
    <source>
        <dbReference type="ARBA" id="ARBA00022490"/>
    </source>
</evidence>
<dbReference type="GO" id="GO:0005524">
    <property type="term" value="F:ATP binding"/>
    <property type="evidence" value="ECO:0007669"/>
    <property type="project" value="UniProtKB-UniRule"/>
</dbReference>
<keyword evidence="8 14" id="KW-0175">Coiled coil</keyword>
<dbReference type="Pfam" id="PF00225">
    <property type="entry name" value="Kinesin"/>
    <property type="match status" value="1"/>
</dbReference>
<feature type="compositionally biased region" description="Low complexity" evidence="15">
    <location>
        <begin position="1083"/>
        <end position="1124"/>
    </location>
</feature>
<evidence type="ECO:0000256" key="10">
    <source>
        <dbReference type="ARBA" id="ARBA00023212"/>
    </source>
</evidence>
<dbReference type="GO" id="GO:0000073">
    <property type="term" value="P:initial mitotic spindle pole body separation"/>
    <property type="evidence" value="ECO:0007669"/>
    <property type="project" value="TreeGrafter"/>
</dbReference>
<evidence type="ECO:0000256" key="9">
    <source>
        <dbReference type="ARBA" id="ARBA00023175"/>
    </source>
</evidence>
<dbReference type="AlphaFoldDB" id="A0A9W8TXR8"/>
<reference evidence="17 18" key="1">
    <citation type="journal article" date="2023" name="Proc. Natl. Acad. Sci. U.S.A.">
        <title>A global phylogenomic analysis of the shiitake genus Lentinula.</title>
        <authorList>
            <person name="Sierra-Patev S."/>
            <person name="Min B."/>
            <person name="Naranjo-Ortiz M."/>
            <person name="Looney B."/>
            <person name="Konkel Z."/>
            <person name="Slot J.C."/>
            <person name="Sakamoto Y."/>
            <person name="Steenwyk J.L."/>
            <person name="Rokas A."/>
            <person name="Carro J."/>
            <person name="Camarero S."/>
            <person name="Ferreira P."/>
            <person name="Molpeceres G."/>
            <person name="Ruiz-Duenas F.J."/>
            <person name="Serrano A."/>
            <person name="Henrissat B."/>
            <person name="Drula E."/>
            <person name="Hughes K.W."/>
            <person name="Mata J.L."/>
            <person name="Ishikawa N.K."/>
            <person name="Vargas-Isla R."/>
            <person name="Ushijima S."/>
            <person name="Smith C.A."/>
            <person name="Donoghue J."/>
            <person name="Ahrendt S."/>
            <person name="Andreopoulos W."/>
            <person name="He G."/>
            <person name="LaButti K."/>
            <person name="Lipzen A."/>
            <person name="Ng V."/>
            <person name="Riley R."/>
            <person name="Sandor L."/>
            <person name="Barry K."/>
            <person name="Martinez A.T."/>
            <person name="Xiao Y."/>
            <person name="Gibbons J.G."/>
            <person name="Terashima K."/>
            <person name="Grigoriev I.V."/>
            <person name="Hibbett D."/>
        </authorList>
    </citation>
    <scope>NUCLEOTIDE SEQUENCE [LARGE SCALE GENOMIC DNA]</scope>
    <source>
        <strain evidence="17 18">TFB7810</strain>
    </source>
</reference>
<dbReference type="Proteomes" id="UP001142393">
    <property type="component" value="Unassembled WGS sequence"/>
</dbReference>
<feature type="compositionally biased region" description="Polar residues" evidence="15">
    <location>
        <begin position="916"/>
        <end position="929"/>
    </location>
</feature>
<evidence type="ECO:0000256" key="7">
    <source>
        <dbReference type="ARBA" id="ARBA00022840"/>
    </source>
</evidence>
<dbReference type="InterPro" id="IPR019821">
    <property type="entry name" value="Kinesin_motor_CS"/>
</dbReference>
<evidence type="ECO:0000256" key="12">
    <source>
        <dbReference type="ARBA" id="ARBA00034704"/>
    </source>
</evidence>
<evidence type="ECO:0000256" key="5">
    <source>
        <dbReference type="ARBA" id="ARBA00022741"/>
    </source>
</evidence>
<keyword evidence="11" id="KW-0131">Cell cycle</keyword>
<dbReference type="GO" id="GO:0008574">
    <property type="term" value="F:plus-end-directed microtubule motor activity"/>
    <property type="evidence" value="ECO:0007669"/>
    <property type="project" value="TreeGrafter"/>
</dbReference>
<dbReference type="GO" id="GO:0007018">
    <property type="term" value="P:microtubule-based movement"/>
    <property type="evidence" value="ECO:0007669"/>
    <property type="project" value="InterPro"/>
</dbReference>
<keyword evidence="7 13" id="KW-0067">ATP-binding</keyword>
<keyword evidence="5 13" id="KW-0547">Nucleotide-binding</keyword>
<dbReference type="FunFam" id="3.40.850.10:FF:000051">
    <property type="entry name" value="Kinesin-like protein bimC"/>
    <property type="match status" value="1"/>
</dbReference>
<proteinExistence type="inferred from homology"/>
<dbReference type="InterPro" id="IPR001752">
    <property type="entry name" value="Kinesin_motor_dom"/>
</dbReference>